<reference evidence="3 4" key="1">
    <citation type="submission" date="2019-09" db="EMBL/GenBank/DDBJ databases">
        <title>Genome Sequences of Streptomyces kaniharaensis ATCC 21070.</title>
        <authorList>
            <person name="Zhu W."/>
            <person name="De Crecy-Lagard V."/>
            <person name="Richards N.G."/>
        </authorList>
    </citation>
    <scope>NUCLEOTIDE SEQUENCE [LARGE SCALE GENOMIC DNA]</scope>
    <source>
        <strain evidence="3 4">SF-557</strain>
    </source>
</reference>
<dbReference type="InterPro" id="IPR001387">
    <property type="entry name" value="Cro/C1-type_HTH"/>
</dbReference>
<comment type="caution">
    <text evidence="3">The sequence shown here is derived from an EMBL/GenBank/DDBJ whole genome shotgun (WGS) entry which is preliminary data.</text>
</comment>
<evidence type="ECO:0000313" key="3">
    <source>
        <dbReference type="EMBL" id="MQS17389.1"/>
    </source>
</evidence>
<organism evidence="3 4">
    <name type="scientific">Streptomyces kaniharaensis</name>
    <dbReference type="NCBI Taxonomy" id="212423"/>
    <lineage>
        <taxon>Bacteria</taxon>
        <taxon>Bacillati</taxon>
        <taxon>Actinomycetota</taxon>
        <taxon>Actinomycetes</taxon>
        <taxon>Kitasatosporales</taxon>
        <taxon>Streptomycetaceae</taxon>
        <taxon>Streptomyces</taxon>
    </lineage>
</organism>
<dbReference type="EMBL" id="WBOF01000004">
    <property type="protein sequence ID" value="MQS17389.1"/>
    <property type="molecule type" value="Genomic_DNA"/>
</dbReference>
<dbReference type="AlphaFoldDB" id="A0A6N7L3M6"/>
<evidence type="ECO:0000256" key="1">
    <source>
        <dbReference type="SAM" id="MobiDB-lite"/>
    </source>
</evidence>
<dbReference type="OrthoDB" id="3626437at2"/>
<dbReference type="RefSeq" id="WP_153470150.1">
    <property type="nucleotide sequence ID" value="NZ_WBOF01000004.1"/>
</dbReference>
<evidence type="ECO:0000313" key="4">
    <source>
        <dbReference type="Proteomes" id="UP000450000"/>
    </source>
</evidence>
<sequence length="115" mass="12680">MPAAKLDYRWHLRKVMAEQGMFNTSDLIPLLAQRGITLSSSQVYRLVVERPERLSMKVFMALLDILDCRMEDLIEPVATAGAATRPRKAAAAGESAPESGLGTLRPKRARITGVE</sequence>
<gene>
    <name evidence="3" type="ORF">F7Q99_35710</name>
</gene>
<keyword evidence="4" id="KW-1185">Reference proteome</keyword>
<dbReference type="Proteomes" id="UP000450000">
    <property type="component" value="Unassembled WGS sequence"/>
</dbReference>
<dbReference type="Pfam" id="PF13443">
    <property type="entry name" value="HTH_26"/>
    <property type="match status" value="1"/>
</dbReference>
<feature type="compositionally biased region" description="Low complexity" evidence="1">
    <location>
        <begin position="81"/>
        <end position="100"/>
    </location>
</feature>
<accession>A0A6N7L3M6</accession>
<feature type="region of interest" description="Disordered" evidence="1">
    <location>
        <begin position="81"/>
        <end position="115"/>
    </location>
</feature>
<proteinExistence type="predicted"/>
<feature type="compositionally biased region" description="Basic residues" evidence="1">
    <location>
        <begin position="105"/>
        <end position="115"/>
    </location>
</feature>
<protein>
    <submittedName>
        <fullName evidence="3">Helix-turn-helix transcriptional regulator</fullName>
    </submittedName>
</protein>
<name>A0A6N7L3M6_9ACTN</name>
<evidence type="ECO:0000259" key="2">
    <source>
        <dbReference type="Pfam" id="PF13443"/>
    </source>
</evidence>
<feature type="domain" description="HTH cro/C1-type" evidence="2">
    <location>
        <begin position="11"/>
        <end position="77"/>
    </location>
</feature>